<evidence type="ECO:0000313" key="2">
    <source>
        <dbReference type="EMBL" id="KAK6358896.1"/>
    </source>
</evidence>
<name>A0AAV9VDA7_9PEZI</name>
<reference evidence="2 3" key="1">
    <citation type="submission" date="2019-10" db="EMBL/GenBank/DDBJ databases">
        <authorList>
            <person name="Palmer J.M."/>
        </authorList>
    </citation>
    <scope>NUCLEOTIDE SEQUENCE [LARGE SCALE GENOMIC DNA]</scope>
    <source>
        <strain evidence="2 3">TWF696</strain>
    </source>
</reference>
<evidence type="ECO:0000313" key="3">
    <source>
        <dbReference type="Proteomes" id="UP001375240"/>
    </source>
</evidence>
<proteinExistence type="predicted"/>
<dbReference type="AlphaFoldDB" id="A0AAV9VDA7"/>
<dbReference type="Gene3D" id="3.40.50.720">
    <property type="entry name" value="NAD(P)-binding Rossmann-like Domain"/>
    <property type="match status" value="1"/>
</dbReference>
<dbReference type="InterPro" id="IPR036291">
    <property type="entry name" value="NAD(P)-bd_dom_sf"/>
</dbReference>
<dbReference type="SUPFAM" id="SSF51735">
    <property type="entry name" value="NAD(P)-binding Rossmann-fold domains"/>
    <property type="match status" value="1"/>
</dbReference>
<dbReference type="PANTHER" id="PTHR43157">
    <property type="entry name" value="PHOSPHATIDYLINOSITOL-GLYCAN BIOSYNTHESIS CLASS F PROTEIN-RELATED"/>
    <property type="match status" value="1"/>
</dbReference>
<dbReference type="PANTHER" id="PTHR43157:SF31">
    <property type="entry name" value="PHOSPHATIDYLINOSITOL-GLYCAN BIOSYNTHESIS CLASS F PROTEIN"/>
    <property type="match status" value="1"/>
</dbReference>
<dbReference type="EMBL" id="JAVHNQ010000001">
    <property type="protein sequence ID" value="KAK6358896.1"/>
    <property type="molecule type" value="Genomic_DNA"/>
</dbReference>
<evidence type="ECO:0000256" key="1">
    <source>
        <dbReference type="ARBA" id="ARBA00023002"/>
    </source>
</evidence>
<comment type="caution">
    <text evidence="2">The sequence shown here is derived from an EMBL/GenBank/DDBJ whole genome shotgun (WGS) entry which is preliminary data.</text>
</comment>
<dbReference type="Proteomes" id="UP001375240">
    <property type="component" value="Unassembled WGS sequence"/>
</dbReference>
<dbReference type="PRINTS" id="PR00081">
    <property type="entry name" value="GDHRDH"/>
</dbReference>
<dbReference type="GO" id="GO:0016491">
    <property type="term" value="F:oxidoreductase activity"/>
    <property type="evidence" value="ECO:0007669"/>
    <property type="project" value="UniProtKB-KW"/>
</dbReference>
<sequence>MAFTPHFDAAAIPDLTGKVAIVTGANVGIGFETAYFLASRNATVYVAARNEQRALAAIDRLHERLKAEKIDARLLYHHLDLASVESARRSAEDFLAKEDRLDILICNAGVMGARWTPEIPYEPMFLTNHIGHFVFVTTVLPLIEKTALQTHDARIVITTSESMALHKTIDYEAVSQRPADADVPRGIRDWPKSMSAYGRSKLANVWFAKELDVRVRDKGIWVNAAHPGLVGATELGQEFNDFVNPWISKIAQVIVAWLFMSPKDGAATQTYLATSPDVPAHNVHGRYYYARMGWLMGFKGPVDYKLDPAYENEDEWRRLWDWTEDVVQKELAK</sequence>
<keyword evidence="1" id="KW-0560">Oxidoreductase</keyword>
<dbReference type="Pfam" id="PF00106">
    <property type="entry name" value="adh_short"/>
    <property type="match status" value="1"/>
</dbReference>
<accession>A0AAV9VDA7</accession>
<evidence type="ECO:0008006" key="4">
    <source>
        <dbReference type="Google" id="ProtNLM"/>
    </source>
</evidence>
<gene>
    <name evidence="2" type="ORF">TWF696_000075</name>
</gene>
<protein>
    <recommendedName>
        <fullName evidence="4">NAD(P)-binding protein</fullName>
    </recommendedName>
</protein>
<organism evidence="2 3">
    <name type="scientific">Orbilia brochopaga</name>
    <dbReference type="NCBI Taxonomy" id="3140254"/>
    <lineage>
        <taxon>Eukaryota</taxon>
        <taxon>Fungi</taxon>
        <taxon>Dikarya</taxon>
        <taxon>Ascomycota</taxon>
        <taxon>Pezizomycotina</taxon>
        <taxon>Orbiliomycetes</taxon>
        <taxon>Orbiliales</taxon>
        <taxon>Orbiliaceae</taxon>
        <taxon>Orbilia</taxon>
    </lineage>
</organism>
<dbReference type="InterPro" id="IPR002347">
    <property type="entry name" value="SDR_fam"/>
</dbReference>
<keyword evidence="3" id="KW-1185">Reference proteome</keyword>